<dbReference type="Proteomes" id="UP000806542">
    <property type="component" value="Unassembled WGS sequence"/>
</dbReference>
<dbReference type="InterPro" id="IPR013324">
    <property type="entry name" value="RNA_pol_sigma_r3/r4-like"/>
</dbReference>
<evidence type="ECO:0000256" key="2">
    <source>
        <dbReference type="ARBA" id="ARBA00023015"/>
    </source>
</evidence>
<proteinExistence type="inferred from homology"/>
<dbReference type="InterPro" id="IPR013325">
    <property type="entry name" value="RNA_pol_sigma_r2"/>
</dbReference>
<dbReference type="SUPFAM" id="SSF88946">
    <property type="entry name" value="Sigma2 domain of RNA polymerase sigma factors"/>
    <property type="match status" value="1"/>
</dbReference>
<feature type="domain" description="RNA polymerase sigma factor 70 region 4 type 2" evidence="6">
    <location>
        <begin position="132"/>
        <end position="178"/>
    </location>
</feature>
<dbReference type="SUPFAM" id="SSF88659">
    <property type="entry name" value="Sigma3 and sigma4 domains of RNA polymerase sigma factors"/>
    <property type="match status" value="1"/>
</dbReference>
<evidence type="ECO:0000313" key="8">
    <source>
        <dbReference type="Proteomes" id="UP000806542"/>
    </source>
</evidence>
<keyword evidence="8" id="KW-1185">Reference proteome</keyword>
<dbReference type="Gene3D" id="1.10.1740.10">
    <property type="match status" value="1"/>
</dbReference>
<evidence type="ECO:0000256" key="1">
    <source>
        <dbReference type="ARBA" id="ARBA00010641"/>
    </source>
</evidence>
<keyword evidence="4" id="KW-0804">Transcription</keyword>
<evidence type="ECO:0000313" key="7">
    <source>
        <dbReference type="EMBL" id="MBE5040480.1"/>
    </source>
</evidence>
<dbReference type="PANTHER" id="PTHR43133:SF60">
    <property type="entry name" value="RNA POLYMERASE SIGMA FACTOR SIGV"/>
    <property type="match status" value="1"/>
</dbReference>
<comment type="similarity">
    <text evidence="1">Belongs to the sigma-70 factor family. ECF subfamily.</text>
</comment>
<evidence type="ECO:0000256" key="3">
    <source>
        <dbReference type="ARBA" id="ARBA00023082"/>
    </source>
</evidence>
<dbReference type="RefSeq" id="WP_226393030.1">
    <property type="nucleotide sequence ID" value="NZ_JADCKB010000016.1"/>
</dbReference>
<evidence type="ECO:0000259" key="6">
    <source>
        <dbReference type="Pfam" id="PF08281"/>
    </source>
</evidence>
<evidence type="ECO:0000259" key="5">
    <source>
        <dbReference type="Pfam" id="PF04542"/>
    </source>
</evidence>
<dbReference type="InterPro" id="IPR007627">
    <property type="entry name" value="RNA_pol_sigma70_r2"/>
</dbReference>
<comment type="caution">
    <text evidence="7">The sequence shown here is derived from an EMBL/GenBank/DDBJ whole genome shotgun (WGS) entry which is preliminary data.</text>
</comment>
<feature type="domain" description="RNA polymerase sigma-70 region 2" evidence="5">
    <location>
        <begin position="21"/>
        <end position="87"/>
    </location>
</feature>
<sequence length="188" mass="21597">MILILSNLKDGETDDEKFNRLYDTYYRYVYTICANILEDDYELLKDVVQDVFLKVALSMHVIRDDVSAKAWISTIARNEALNAAKKKNMEKKHILDVEDEIAYASVPANELNSRPLRIIVDEEAVDSIFADIRALDKKYSEVLLLKIKFDYDIADIAKILGIKLSTTYARYERGLAKLKNRIAARAEV</sequence>
<organism evidence="7 8">
    <name type="scientific">Ructibacterium gallinarum</name>
    <dbReference type="NCBI Taxonomy" id="2779355"/>
    <lineage>
        <taxon>Bacteria</taxon>
        <taxon>Bacillati</taxon>
        <taxon>Bacillota</taxon>
        <taxon>Clostridia</taxon>
        <taxon>Eubacteriales</taxon>
        <taxon>Oscillospiraceae</taxon>
        <taxon>Ructibacterium</taxon>
    </lineage>
</organism>
<reference evidence="7" key="1">
    <citation type="submission" date="2020-10" db="EMBL/GenBank/DDBJ databases">
        <title>ChiBAC.</title>
        <authorList>
            <person name="Zenner C."/>
            <person name="Hitch T.C.A."/>
            <person name="Clavel T."/>
        </authorList>
    </citation>
    <scope>NUCLEOTIDE SEQUENCE</scope>
    <source>
        <strain evidence="7">DSM 107454</strain>
    </source>
</reference>
<dbReference type="InterPro" id="IPR013249">
    <property type="entry name" value="RNA_pol_sigma70_r4_t2"/>
</dbReference>
<dbReference type="GO" id="GO:0016987">
    <property type="term" value="F:sigma factor activity"/>
    <property type="evidence" value="ECO:0007669"/>
    <property type="project" value="UniProtKB-KW"/>
</dbReference>
<accession>A0A9D5R8Y1</accession>
<gene>
    <name evidence="7" type="ORF">INF28_08410</name>
</gene>
<keyword evidence="3" id="KW-0731">Sigma factor</keyword>
<dbReference type="InterPro" id="IPR036388">
    <property type="entry name" value="WH-like_DNA-bd_sf"/>
</dbReference>
<dbReference type="GO" id="GO:0003677">
    <property type="term" value="F:DNA binding"/>
    <property type="evidence" value="ECO:0007669"/>
    <property type="project" value="InterPro"/>
</dbReference>
<dbReference type="EMBL" id="JADCKB010000016">
    <property type="protein sequence ID" value="MBE5040480.1"/>
    <property type="molecule type" value="Genomic_DNA"/>
</dbReference>
<protein>
    <submittedName>
        <fullName evidence="7">Sigma-70 family RNA polymerase sigma factor</fullName>
    </submittedName>
</protein>
<dbReference type="InterPro" id="IPR014284">
    <property type="entry name" value="RNA_pol_sigma-70_dom"/>
</dbReference>
<dbReference type="InterPro" id="IPR039425">
    <property type="entry name" value="RNA_pol_sigma-70-like"/>
</dbReference>
<dbReference type="PANTHER" id="PTHR43133">
    <property type="entry name" value="RNA POLYMERASE ECF-TYPE SIGMA FACTO"/>
    <property type="match status" value="1"/>
</dbReference>
<dbReference type="AlphaFoldDB" id="A0A9D5R8Y1"/>
<evidence type="ECO:0000256" key="4">
    <source>
        <dbReference type="ARBA" id="ARBA00023163"/>
    </source>
</evidence>
<dbReference type="Pfam" id="PF08281">
    <property type="entry name" value="Sigma70_r4_2"/>
    <property type="match status" value="1"/>
</dbReference>
<dbReference type="GO" id="GO:0006352">
    <property type="term" value="P:DNA-templated transcription initiation"/>
    <property type="evidence" value="ECO:0007669"/>
    <property type="project" value="InterPro"/>
</dbReference>
<name>A0A9D5R8Y1_9FIRM</name>
<dbReference type="Gene3D" id="1.10.10.10">
    <property type="entry name" value="Winged helix-like DNA-binding domain superfamily/Winged helix DNA-binding domain"/>
    <property type="match status" value="1"/>
</dbReference>
<dbReference type="Pfam" id="PF04542">
    <property type="entry name" value="Sigma70_r2"/>
    <property type="match status" value="1"/>
</dbReference>
<keyword evidence="2" id="KW-0805">Transcription regulation</keyword>
<dbReference type="NCBIfam" id="TIGR02937">
    <property type="entry name" value="sigma70-ECF"/>
    <property type="match status" value="1"/>
</dbReference>